<dbReference type="EMBL" id="VYGV01000004">
    <property type="protein sequence ID" value="NWF44259.1"/>
    <property type="molecule type" value="Genomic_DNA"/>
</dbReference>
<feature type="region of interest" description="Disordered" evidence="1">
    <location>
        <begin position="1"/>
        <end position="21"/>
    </location>
</feature>
<evidence type="ECO:0000256" key="1">
    <source>
        <dbReference type="SAM" id="MobiDB-lite"/>
    </source>
</evidence>
<keyword evidence="4" id="KW-1185">Reference proteome</keyword>
<feature type="transmembrane region" description="Helical" evidence="2">
    <location>
        <begin position="22"/>
        <end position="41"/>
    </location>
</feature>
<protein>
    <submittedName>
        <fullName evidence="3">Uncharacterized protein</fullName>
    </submittedName>
</protein>
<reference evidence="3 4" key="1">
    <citation type="submission" date="2019-09" db="EMBL/GenBank/DDBJ databases">
        <title>Hydrogenophaga aromatica sp. nov., isolated from a para-xylene-degrading enrichment culture.</title>
        <authorList>
            <person name="Tancsics A."/>
            <person name="Banerjee S."/>
        </authorList>
    </citation>
    <scope>NUCLEOTIDE SEQUENCE [LARGE SCALE GENOMIC DNA]</scope>
    <source>
        <strain evidence="3 4">D2P1</strain>
    </source>
</reference>
<dbReference type="AlphaFoldDB" id="A0A7Y8GUA6"/>
<evidence type="ECO:0000313" key="3">
    <source>
        <dbReference type="EMBL" id="NWF44259.1"/>
    </source>
</evidence>
<organism evidence="3 4">
    <name type="scientific">Hydrogenophaga aromaticivorans</name>
    <dbReference type="NCBI Taxonomy" id="2610898"/>
    <lineage>
        <taxon>Bacteria</taxon>
        <taxon>Pseudomonadati</taxon>
        <taxon>Pseudomonadota</taxon>
        <taxon>Betaproteobacteria</taxon>
        <taxon>Burkholderiales</taxon>
        <taxon>Comamonadaceae</taxon>
        <taxon>Hydrogenophaga</taxon>
    </lineage>
</organism>
<comment type="caution">
    <text evidence="3">The sequence shown here is derived from an EMBL/GenBank/DDBJ whole genome shotgun (WGS) entry which is preliminary data.</text>
</comment>
<evidence type="ECO:0000313" key="4">
    <source>
        <dbReference type="Proteomes" id="UP000545507"/>
    </source>
</evidence>
<name>A0A7Y8GUA6_9BURK</name>
<keyword evidence="2" id="KW-1133">Transmembrane helix</keyword>
<proteinExistence type="predicted"/>
<evidence type="ECO:0000256" key="2">
    <source>
        <dbReference type="SAM" id="Phobius"/>
    </source>
</evidence>
<sequence>MNTSSAVLNAPRRRTRPHPQEGLGGVVWVAALLLVALATLLRGGNRSVALMALEALALVVLLGWGWRALGAQGFPPPGWV</sequence>
<dbReference type="Proteomes" id="UP000545507">
    <property type="component" value="Unassembled WGS sequence"/>
</dbReference>
<feature type="transmembrane region" description="Helical" evidence="2">
    <location>
        <begin position="48"/>
        <end position="66"/>
    </location>
</feature>
<dbReference type="RefSeq" id="WP_177133266.1">
    <property type="nucleotide sequence ID" value="NZ_VYGV01000004.1"/>
</dbReference>
<keyword evidence="2" id="KW-0472">Membrane</keyword>
<accession>A0A7Y8GUA6</accession>
<keyword evidence="2" id="KW-0812">Transmembrane</keyword>
<gene>
    <name evidence="3" type="ORF">F3K02_03180</name>
</gene>